<protein>
    <submittedName>
        <fullName evidence="1">Uncharacterized protein</fullName>
    </submittedName>
</protein>
<accession>A0AAW3Z0J2</accession>
<dbReference type="EMBL" id="JACXBF010000523">
    <property type="protein sequence ID" value="MBD2802547.1"/>
    <property type="molecule type" value="Genomic_DNA"/>
</dbReference>
<name>A0AAW3Z0J2_9GAMM</name>
<comment type="caution">
    <text evidence="1">The sequence shown here is derived from an EMBL/GenBank/DDBJ whole genome shotgun (WGS) entry which is preliminary data.</text>
</comment>
<gene>
    <name evidence="1" type="ORF">ID854_19420</name>
</gene>
<evidence type="ECO:0000313" key="1">
    <source>
        <dbReference type="EMBL" id="MBD2802547.1"/>
    </source>
</evidence>
<proteinExistence type="predicted"/>
<dbReference type="AlphaFoldDB" id="A0AAW3Z0J2"/>
<sequence length="89" mass="10329">MLDYSMTVLPLFILIGLLFFSSASLLMPYPATKLTERIFSALGVKSPKSVQLYFFSIKTYKKLKIDELDDNDKAMLPLKYPDGEHFYFY</sequence>
<dbReference type="RefSeq" id="WP_176553626.1">
    <property type="nucleotide sequence ID" value="NZ_CAWNPE010000001.1"/>
</dbReference>
<reference evidence="1" key="2">
    <citation type="journal article" date="2024" name="Toxins">
        <title>Genome Sequence Analysis of Native Xenorhabdus Strains Isolated from Entomopathogenic Nematodes in Argentina.</title>
        <authorList>
            <person name="Palma L."/>
            <person name="Frizzo L."/>
            <person name="Kaiser S."/>
            <person name="Berry C."/>
            <person name="Caballero P."/>
            <person name="Bode H.B."/>
            <person name="Del Valle E.E."/>
        </authorList>
    </citation>
    <scope>NUCLEOTIDE SEQUENCE</scope>
    <source>
        <strain evidence="1">M</strain>
    </source>
</reference>
<organism evidence="1">
    <name type="scientific">Xenorhabdus szentirmaii</name>
    <dbReference type="NCBI Taxonomy" id="290112"/>
    <lineage>
        <taxon>Bacteria</taxon>
        <taxon>Pseudomonadati</taxon>
        <taxon>Pseudomonadota</taxon>
        <taxon>Gammaproteobacteria</taxon>
        <taxon>Enterobacterales</taxon>
        <taxon>Morganellaceae</taxon>
        <taxon>Xenorhabdus</taxon>
    </lineage>
</organism>
<reference evidence="1" key="1">
    <citation type="submission" date="2020-09" db="EMBL/GenBank/DDBJ databases">
        <authorList>
            <person name="Palma L."/>
            <person name="Caballero P."/>
            <person name="Berry C."/>
            <person name="Del Valle E."/>
        </authorList>
    </citation>
    <scope>NUCLEOTIDE SEQUENCE</scope>
    <source>
        <strain evidence="1">M</strain>
    </source>
</reference>
<dbReference type="Proteomes" id="UP001193920">
    <property type="component" value="Unassembled WGS sequence"/>
</dbReference>
<dbReference type="GeneID" id="97124706"/>